<gene>
    <name evidence="1" type="ORF">O3P69_006691</name>
</gene>
<organism evidence="1 2">
    <name type="scientific">Scylla paramamosain</name>
    <name type="common">Mud crab</name>
    <dbReference type="NCBI Taxonomy" id="85552"/>
    <lineage>
        <taxon>Eukaryota</taxon>
        <taxon>Metazoa</taxon>
        <taxon>Ecdysozoa</taxon>
        <taxon>Arthropoda</taxon>
        <taxon>Crustacea</taxon>
        <taxon>Multicrustacea</taxon>
        <taxon>Malacostraca</taxon>
        <taxon>Eumalacostraca</taxon>
        <taxon>Eucarida</taxon>
        <taxon>Decapoda</taxon>
        <taxon>Pleocyemata</taxon>
        <taxon>Brachyura</taxon>
        <taxon>Eubrachyura</taxon>
        <taxon>Portunoidea</taxon>
        <taxon>Portunidae</taxon>
        <taxon>Portuninae</taxon>
        <taxon>Scylla</taxon>
    </lineage>
</organism>
<proteinExistence type="predicted"/>
<sequence length="194" mass="21805">MIWRVTKPRTSLQNKQGLFCKGRSCLSQLLVQQEYVLDCLEEGNNVDMVYLDFAKAFTEDWRHLLYLHIKHGYTTTGWTTSSPYIKGRIEDTVAVPVAEVDLLKSSQDITRWTSGCAGAVPLPRHTFLCVPSAVACCYCCYCCLPEVSKGVIITLFIQVWGLLYAAKSSGLACIVWWEANLHRRGTDVVGHLLI</sequence>
<evidence type="ECO:0000313" key="1">
    <source>
        <dbReference type="EMBL" id="KAK8393525.1"/>
    </source>
</evidence>
<keyword evidence="2" id="KW-1185">Reference proteome</keyword>
<dbReference type="AlphaFoldDB" id="A0AAW0U3Y9"/>
<reference evidence="1 2" key="1">
    <citation type="submission" date="2023-03" db="EMBL/GenBank/DDBJ databases">
        <title>High-quality genome of Scylla paramamosain provides insights in environmental adaptation.</title>
        <authorList>
            <person name="Zhang L."/>
        </authorList>
    </citation>
    <scope>NUCLEOTIDE SEQUENCE [LARGE SCALE GENOMIC DNA]</scope>
    <source>
        <strain evidence="1">LZ_2023a</strain>
        <tissue evidence="1">Muscle</tissue>
    </source>
</reference>
<accession>A0AAW0U3Y9</accession>
<evidence type="ECO:0008006" key="3">
    <source>
        <dbReference type="Google" id="ProtNLM"/>
    </source>
</evidence>
<comment type="caution">
    <text evidence="1">The sequence shown here is derived from an EMBL/GenBank/DDBJ whole genome shotgun (WGS) entry which is preliminary data.</text>
</comment>
<evidence type="ECO:0000313" key="2">
    <source>
        <dbReference type="Proteomes" id="UP001487740"/>
    </source>
</evidence>
<dbReference type="EMBL" id="JARAKH010000020">
    <property type="protein sequence ID" value="KAK8393525.1"/>
    <property type="molecule type" value="Genomic_DNA"/>
</dbReference>
<protein>
    <recommendedName>
        <fullName evidence="3">Reverse transcriptase domain-containing protein</fullName>
    </recommendedName>
</protein>
<dbReference type="Proteomes" id="UP001487740">
    <property type="component" value="Unassembled WGS sequence"/>
</dbReference>
<name>A0AAW0U3Y9_SCYPA</name>